<dbReference type="Proteomes" id="UP000515472">
    <property type="component" value="Chromosome"/>
</dbReference>
<evidence type="ECO:0000313" key="2">
    <source>
        <dbReference type="Proteomes" id="UP000515472"/>
    </source>
</evidence>
<keyword evidence="2" id="KW-1185">Reference proteome</keyword>
<gene>
    <name evidence="1" type="ORF">GEOBRER4_n0383</name>
</gene>
<dbReference type="AlphaFoldDB" id="A0A7R7FRU9"/>
<protein>
    <submittedName>
        <fullName evidence="1">Uncharacterized protein</fullName>
    </submittedName>
</protein>
<proteinExistence type="predicted"/>
<organism evidence="1 2">
    <name type="scientific">Citrifermentans bremense</name>
    <dbReference type="NCBI Taxonomy" id="60035"/>
    <lineage>
        <taxon>Bacteria</taxon>
        <taxon>Pseudomonadati</taxon>
        <taxon>Thermodesulfobacteriota</taxon>
        <taxon>Desulfuromonadia</taxon>
        <taxon>Geobacterales</taxon>
        <taxon>Geobacteraceae</taxon>
        <taxon>Citrifermentans</taxon>
    </lineage>
</organism>
<sequence length="95" mass="10313">MLMKNNNKVLLQLPLECDPRDAGVGDAQPDRIRELAPFHSVTTKAVVERYLERLSEEGVRLTAGQTAEVFNELTGSRGATLSMGALGTAKTSLQK</sequence>
<dbReference type="EMBL" id="AP023213">
    <property type="protein sequence ID" value="BCO11161.1"/>
    <property type="molecule type" value="Genomic_DNA"/>
</dbReference>
<name>A0A7R7FRU9_9BACT</name>
<accession>A0A7R7FRU9</accession>
<evidence type="ECO:0000313" key="1">
    <source>
        <dbReference type="EMBL" id="BCO11161.1"/>
    </source>
</evidence>
<reference evidence="1 2" key="1">
    <citation type="submission" date="2020-06" db="EMBL/GenBank/DDBJ databases">
        <title>Interaction of electrochemicaly active bacteria, Geobacter bremensis R4 on different carbon anode.</title>
        <authorList>
            <person name="Meng L."/>
            <person name="Yoshida N."/>
        </authorList>
    </citation>
    <scope>NUCLEOTIDE SEQUENCE [LARGE SCALE GENOMIC DNA]</scope>
    <source>
        <strain evidence="1 2">R4</strain>
    </source>
</reference>